<accession>A0A7I4YHE4</accession>
<proteinExistence type="predicted"/>
<evidence type="ECO:0000313" key="2">
    <source>
        <dbReference type="WBParaSite" id="HCON_00093670-00001"/>
    </source>
</evidence>
<reference evidence="2" key="1">
    <citation type="submission" date="2020-12" db="UniProtKB">
        <authorList>
            <consortium name="WormBaseParasite"/>
        </authorList>
    </citation>
    <scope>IDENTIFICATION</scope>
    <source>
        <strain evidence="2">MHco3</strain>
    </source>
</reference>
<organism evidence="1 2">
    <name type="scientific">Haemonchus contortus</name>
    <name type="common">Barber pole worm</name>
    <dbReference type="NCBI Taxonomy" id="6289"/>
    <lineage>
        <taxon>Eukaryota</taxon>
        <taxon>Metazoa</taxon>
        <taxon>Ecdysozoa</taxon>
        <taxon>Nematoda</taxon>
        <taxon>Chromadorea</taxon>
        <taxon>Rhabditida</taxon>
        <taxon>Rhabditina</taxon>
        <taxon>Rhabditomorpha</taxon>
        <taxon>Strongyloidea</taxon>
        <taxon>Trichostrongylidae</taxon>
        <taxon>Haemonchus</taxon>
    </lineage>
</organism>
<evidence type="ECO:0000313" key="1">
    <source>
        <dbReference type="Proteomes" id="UP000025227"/>
    </source>
</evidence>
<dbReference type="OrthoDB" id="410104at2759"/>
<dbReference type="WBParaSite" id="HCON_00093670-00001">
    <property type="protein sequence ID" value="HCON_00093670-00001"/>
    <property type="gene ID" value="HCON_00093670"/>
</dbReference>
<dbReference type="AlphaFoldDB" id="A0A7I4YHE4"/>
<sequence length="146" mass="16859">MTLHQQRLNRLHNEDIRSLSKVRDIILHIDKTKHSFAGHLIRRDDRWTMIVGEQQVCAGKHARRNGLVVDLLYDGNTLLLTETISAILIQLRYQSTGQHWLKIENRGKGVGTRARAIAADNGSPSNPSKLKIYMYIYLYIYLYVCI</sequence>
<name>A0A7I4YHE4_HAECO</name>
<dbReference type="Proteomes" id="UP000025227">
    <property type="component" value="Unplaced"/>
</dbReference>
<protein>
    <submittedName>
        <fullName evidence="2">DUF5641 domain-containing protein</fullName>
    </submittedName>
</protein>
<keyword evidence="1" id="KW-1185">Reference proteome</keyword>